<protein>
    <recommendedName>
        <fullName evidence="3">Apple domain-containing protein</fullName>
    </recommendedName>
</protein>
<keyword evidence="1" id="KW-0472">Membrane</keyword>
<feature type="transmembrane region" description="Helical" evidence="1">
    <location>
        <begin position="179"/>
        <end position="199"/>
    </location>
</feature>
<feature type="transmembrane region" description="Helical" evidence="1">
    <location>
        <begin position="211"/>
        <end position="230"/>
    </location>
</feature>
<keyword evidence="1" id="KW-0812">Transmembrane</keyword>
<sequence>MSDNLNTNKQTFESEIDKFKSISEHYDTTSDPTYVTFNNIDLSMFTSSETVSDTDCKAACSLDDSCVAYAFVNGSCNKYTSINNNDFELGSDSLNLKLVEFGNYLKHTNEVIKEHATSVKIELGNSDATTADYYYDENNGDKDNLDLNYNALQETQKEYRNLIASNETKMDPIFVNTHYFRYMFLLTLMFIMLTTFIYFTVNNTANTGSNFMLYLVLFIIVFSVSIIYILK</sequence>
<accession>A0A6C0IQB7</accession>
<dbReference type="EMBL" id="MN740210">
    <property type="protein sequence ID" value="QHT93713.1"/>
    <property type="molecule type" value="Genomic_DNA"/>
</dbReference>
<dbReference type="AlphaFoldDB" id="A0A6C0IQB7"/>
<name>A0A6C0IQB7_9ZZZZ</name>
<proteinExistence type="predicted"/>
<keyword evidence="1" id="KW-1133">Transmembrane helix</keyword>
<evidence type="ECO:0000313" key="2">
    <source>
        <dbReference type="EMBL" id="QHT93713.1"/>
    </source>
</evidence>
<organism evidence="2">
    <name type="scientific">viral metagenome</name>
    <dbReference type="NCBI Taxonomy" id="1070528"/>
    <lineage>
        <taxon>unclassified sequences</taxon>
        <taxon>metagenomes</taxon>
        <taxon>organismal metagenomes</taxon>
    </lineage>
</organism>
<evidence type="ECO:0000256" key="1">
    <source>
        <dbReference type="SAM" id="Phobius"/>
    </source>
</evidence>
<evidence type="ECO:0008006" key="3">
    <source>
        <dbReference type="Google" id="ProtNLM"/>
    </source>
</evidence>
<reference evidence="2" key="1">
    <citation type="journal article" date="2020" name="Nature">
        <title>Giant virus diversity and host interactions through global metagenomics.</title>
        <authorList>
            <person name="Schulz F."/>
            <person name="Roux S."/>
            <person name="Paez-Espino D."/>
            <person name="Jungbluth S."/>
            <person name="Walsh D.A."/>
            <person name="Denef V.J."/>
            <person name="McMahon K.D."/>
            <person name="Konstantinidis K.T."/>
            <person name="Eloe-Fadrosh E.A."/>
            <person name="Kyrpides N.C."/>
            <person name="Woyke T."/>
        </authorList>
    </citation>
    <scope>NUCLEOTIDE SEQUENCE</scope>
    <source>
        <strain evidence="2">GVMAG-M-3300024258-14</strain>
    </source>
</reference>